<organism evidence="2 3">
    <name type="scientific">Dreissena polymorpha</name>
    <name type="common">Zebra mussel</name>
    <name type="synonym">Mytilus polymorpha</name>
    <dbReference type="NCBI Taxonomy" id="45954"/>
    <lineage>
        <taxon>Eukaryota</taxon>
        <taxon>Metazoa</taxon>
        <taxon>Spiralia</taxon>
        <taxon>Lophotrochozoa</taxon>
        <taxon>Mollusca</taxon>
        <taxon>Bivalvia</taxon>
        <taxon>Autobranchia</taxon>
        <taxon>Heteroconchia</taxon>
        <taxon>Euheterodonta</taxon>
        <taxon>Imparidentia</taxon>
        <taxon>Neoheterodontei</taxon>
        <taxon>Myida</taxon>
        <taxon>Dreissenoidea</taxon>
        <taxon>Dreissenidae</taxon>
        <taxon>Dreissena</taxon>
    </lineage>
</organism>
<comment type="caution">
    <text evidence="2">The sequence shown here is derived from an EMBL/GenBank/DDBJ whole genome shotgun (WGS) entry which is preliminary data.</text>
</comment>
<dbReference type="AlphaFoldDB" id="A0A9D4I0X5"/>
<reference evidence="2" key="2">
    <citation type="submission" date="2020-11" db="EMBL/GenBank/DDBJ databases">
        <authorList>
            <person name="McCartney M.A."/>
            <person name="Auch B."/>
            <person name="Kono T."/>
            <person name="Mallez S."/>
            <person name="Becker A."/>
            <person name="Gohl D.M."/>
            <person name="Silverstein K.A.T."/>
            <person name="Koren S."/>
            <person name="Bechman K.B."/>
            <person name="Herman A."/>
            <person name="Abrahante J.E."/>
            <person name="Garbe J."/>
        </authorList>
    </citation>
    <scope>NUCLEOTIDE SEQUENCE</scope>
    <source>
        <strain evidence="2">Duluth1</strain>
        <tissue evidence="2">Whole animal</tissue>
    </source>
</reference>
<dbReference type="EMBL" id="JAIWYP010000011">
    <property type="protein sequence ID" value="KAH3739807.1"/>
    <property type="molecule type" value="Genomic_DNA"/>
</dbReference>
<keyword evidence="1" id="KW-1133">Transmembrane helix</keyword>
<proteinExistence type="predicted"/>
<keyword evidence="3" id="KW-1185">Reference proteome</keyword>
<evidence type="ECO:0000256" key="1">
    <source>
        <dbReference type="SAM" id="Phobius"/>
    </source>
</evidence>
<reference evidence="2" key="1">
    <citation type="journal article" date="2019" name="bioRxiv">
        <title>The Genome of the Zebra Mussel, Dreissena polymorpha: A Resource for Invasive Species Research.</title>
        <authorList>
            <person name="McCartney M.A."/>
            <person name="Auch B."/>
            <person name="Kono T."/>
            <person name="Mallez S."/>
            <person name="Zhang Y."/>
            <person name="Obille A."/>
            <person name="Becker A."/>
            <person name="Abrahante J.E."/>
            <person name="Garbe J."/>
            <person name="Badalamenti J.P."/>
            <person name="Herman A."/>
            <person name="Mangelson H."/>
            <person name="Liachko I."/>
            <person name="Sullivan S."/>
            <person name="Sone E.D."/>
            <person name="Koren S."/>
            <person name="Silverstein K.A.T."/>
            <person name="Beckman K.B."/>
            <person name="Gohl D.M."/>
        </authorList>
    </citation>
    <scope>NUCLEOTIDE SEQUENCE</scope>
    <source>
        <strain evidence="2">Duluth1</strain>
        <tissue evidence="2">Whole animal</tissue>
    </source>
</reference>
<sequence>MKSIILNSVKPNREESFTKLLRPLLLQWLLTIVYQKKLFLKPVSMFGLFLLWFIGLLLLLLLLLFLLLKKMSLLYFH</sequence>
<keyword evidence="1" id="KW-0472">Membrane</keyword>
<gene>
    <name evidence="2" type="ORF">DPMN_046497</name>
</gene>
<keyword evidence="1" id="KW-0812">Transmembrane</keyword>
<feature type="transmembrane region" description="Helical" evidence="1">
    <location>
        <begin position="45"/>
        <end position="68"/>
    </location>
</feature>
<evidence type="ECO:0000313" key="2">
    <source>
        <dbReference type="EMBL" id="KAH3739807.1"/>
    </source>
</evidence>
<name>A0A9D4I0X5_DREPO</name>
<accession>A0A9D4I0X5</accession>
<protein>
    <submittedName>
        <fullName evidence="2">Uncharacterized protein</fullName>
    </submittedName>
</protein>
<evidence type="ECO:0000313" key="3">
    <source>
        <dbReference type="Proteomes" id="UP000828390"/>
    </source>
</evidence>
<dbReference type="Proteomes" id="UP000828390">
    <property type="component" value="Unassembled WGS sequence"/>
</dbReference>